<feature type="transmembrane region" description="Helical" evidence="8">
    <location>
        <begin position="375"/>
        <end position="392"/>
    </location>
</feature>
<dbReference type="GO" id="GO:0012505">
    <property type="term" value="C:endomembrane system"/>
    <property type="evidence" value="ECO:0007669"/>
    <property type="project" value="UniProtKB-SubCell"/>
</dbReference>
<evidence type="ECO:0000313" key="10">
    <source>
        <dbReference type="Proteomes" id="UP000318331"/>
    </source>
</evidence>
<evidence type="ECO:0000256" key="7">
    <source>
        <dbReference type="SAM" id="MobiDB-lite"/>
    </source>
</evidence>
<feature type="transmembrane region" description="Helical" evidence="8">
    <location>
        <begin position="398"/>
        <end position="417"/>
    </location>
</feature>
<feature type="transmembrane region" description="Helical" evidence="8">
    <location>
        <begin position="45"/>
        <end position="63"/>
    </location>
</feature>
<feature type="region of interest" description="Disordered" evidence="7">
    <location>
        <begin position="1"/>
        <end position="20"/>
    </location>
</feature>
<accession>A0A543I4G4</accession>
<dbReference type="GO" id="GO:0005345">
    <property type="term" value="F:purine nucleobase transmembrane transporter activity"/>
    <property type="evidence" value="ECO:0007669"/>
    <property type="project" value="TreeGrafter"/>
</dbReference>
<feature type="transmembrane region" description="Helical" evidence="8">
    <location>
        <begin position="233"/>
        <end position="254"/>
    </location>
</feature>
<dbReference type="GO" id="GO:0005886">
    <property type="term" value="C:plasma membrane"/>
    <property type="evidence" value="ECO:0007669"/>
    <property type="project" value="TreeGrafter"/>
</dbReference>
<feature type="transmembrane region" description="Helical" evidence="8">
    <location>
        <begin position="83"/>
        <end position="104"/>
    </location>
</feature>
<evidence type="ECO:0000256" key="2">
    <source>
        <dbReference type="ARBA" id="ARBA00005697"/>
    </source>
</evidence>
<comment type="subcellular location">
    <subcellularLocation>
        <location evidence="1">Endomembrane system</location>
        <topology evidence="1">Multi-pass membrane protein</topology>
    </subcellularLocation>
</comment>
<feature type="compositionally biased region" description="Low complexity" evidence="7">
    <location>
        <begin position="8"/>
        <end position="20"/>
    </location>
</feature>
<keyword evidence="5 8" id="KW-1133">Transmembrane helix</keyword>
<dbReference type="AlphaFoldDB" id="A0A543I4G4"/>
<dbReference type="PANTHER" id="PTHR43337">
    <property type="entry name" value="XANTHINE/URACIL PERMEASE C887.17-RELATED"/>
    <property type="match status" value="1"/>
</dbReference>
<dbReference type="OrthoDB" id="9808458at2"/>
<dbReference type="EMBL" id="VFPN01000001">
    <property type="protein sequence ID" value="TQM65493.1"/>
    <property type="molecule type" value="Genomic_DNA"/>
</dbReference>
<dbReference type="Proteomes" id="UP000318331">
    <property type="component" value="Unassembled WGS sequence"/>
</dbReference>
<evidence type="ECO:0000256" key="8">
    <source>
        <dbReference type="SAM" id="Phobius"/>
    </source>
</evidence>
<keyword evidence="3" id="KW-0813">Transport</keyword>
<evidence type="ECO:0000256" key="5">
    <source>
        <dbReference type="ARBA" id="ARBA00022989"/>
    </source>
</evidence>
<feature type="transmembrane region" description="Helical" evidence="8">
    <location>
        <begin position="429"/>
        <end position="460"/>
    </location>
</feature>
<feature type="transmembrane region" description="Helical" evidence="8">
    <location>
        <begin position="137"/>
        <end position="157"/>
    </location>
</feature>
<name>A0A543I4G4_9MICO</name>
<dbReference type="InterPro" id="IPR006043">
    <property type="entry name" value="NCS2"/>
</dbReference>
<evidence type="ECO:0000256" key="3">
    <source>
        <dbReference type="ARBA" id="ARBA00022448"/>
    </source>
</evidence>
<feature type="transmembrane region" description="Helical" evidence="8">
    <location>
        <begin position="294"/>
        <end position="312"/>
    </location>
</feature>
<dbReference type="Pfam" id="PF00860">
    <property type="entry name" value="Xan_ur_permease"/>
    <property type="match status" value="1"/>
</dbReference>
<sequence>MGTVTEKSSPSPVAPSPANAPWRASVDRFFHISERGSTVGREIRGGLVTFVTMAYIVVLNPLILGGFSAEAATLDVTGGWLNASQVGAATSLTAGVLTIVFGLVANLPYGLAAGLGINSFLAVSVVGQVTWAEAMGLVVINGIIIVLLASTGLRTLIFNAVPPQLKTAITVGIGLFIAFIGFVNSGFVRSSGSASPPVQLGEAGSIATAPTLVFVVGLILMGVLTARRVRGALLIGILGTTVLAIAVEAIWHLGPSFTNEGGWNLNVPEIPSQLIAVPDLGLLGQFNFGAFERIGALAACMLVFTLVFTNFFDAMGTLTGLSKAAGLADENGNFPRLKSALVIEGIGAVAGGAGSVSSNTIFVDSAAGVGEGARTGLASVFTGLLFLAAMFFTPLTQAVPLEAAAAALVVVGALMVVQIRDIDFSDFAIALPAFLTIIVMPLTYSIANGIGVGFISWVLIHSMSGRGKNVSPLLWVVAAGFLLYFARGPIEALIQ</sequence>
<dbReference type="InterPro" id="IPR045018">
    <property type="entry name" value="Azg-like"/>
</dbReference>
<feature type="transmembrane region" description="Helical" evidence="8">
    <location>
        <begin position="472"/>
        <end position="490"/>
    </location>
</feature>
<dbReference type="PANTHER" id="PTHR43337:SF1">
    <property type="entry name" value="XANTHINE_URACIL PERMEASE C887.17-RELATED"/>
    <property type="match status" value="1"/>
</dbReference>
<evidence type="ECO:0000256" key="6">
    <source>
        <dbReference type="ARBA" id="ARBA00023136"/>
    </source>
</evidence>
<keyword evidence="10" id="KW-1185">Reference proteome</keyword>
<comment type="caution">
    <text evidence="9">The sequence shown here is derived from an EMBL/GenBank/DDBJ whole genome shotgun (WGS) entry which is preliminary data.</text>
</comment>
<protein>
    <submittedName>
        <fullName evidence="9">AGZA family xanthine/uracil permease-like MFS transporter</fullName>
    </submittedName>
</protein>
<reference evidence="9 10" key="1">
    <citation type="submission" date="2019-06" db="EMBL/GenBank/DDBJ databases">
        <title>Sequencing the genomes of 1000 actinobacteria strains.</title>
        <authorList>
            <person name="Klenk H.-P."/>
        </authorList>
    </citation>
    <scope>NUCLEOTIDE SEQUENCE [LARGE SCALE GENOMIC DNA]</scope>
    <source>
        <strain evidence="9 10">DSM 18031</strain>
    </source>
</reference>
<keyword evidence="6 8" id="KW-0472">Membrane</keyword>
<evidence type="ECO:0000256" key="1">
    <source>
        <dbReference type="ARBA" id="ARBA00004127"/>
    </source>
</evidence>
<feature type="transmembrane region" description="Helical" evidence="8">
    <location>
        <begin position="111"/>
        <end position="131"/>
    </location>
</feature>
<proteinExistence type="inferred from homology"/>
<feature type="transmembrane region" description="Helical" evidence="8">
    <location>
        <begin position="169"/>
        <end position="187"/>
    </location>
</feature>
<evidence type="ECO:0000256" key="4">
    <source>
        <dbReference type="ARBA" id="ARBA00022692"/>
    </source>
</evidence>
<keyword evidence="4 8" id="KW-0812">Transmembrane</keyword>
<gene>
    <name evidence="9" type="ORF">FB466_0297</name>
</gene>
<dbReference type="RefSeq" id="WP_141915268.1">
    <property type="nucleotide sequence ID" value="NZ_BAAAYS010000013.1"/>
</dbReference>
<feature type="transmembrane region" description="Helical" evidence="8">
    <location>
        <begin position="207"/>
        <end position="226"/>
    </location>
</feature>
<organism evidence="9 10">
    <name type="scientific">Klugiella xanthotipulae</name>
    <dbReference type="NCBI Taxonomy" id="244735"/>
    <lineage>
        <taxon>Bacteria</taxon>
        <taxon>Bacillati</taxon>
        <taxon>Actinomycetota</taxon>
        <taxon>Actinomycetes</taxon>
        <taxon>Micrococcales</taxon>
        <taxon>Microbacteriaceae</taxon>
        <taxon>Klugiella</taxon>
    </lineage>
</organism>
<comment type="similarity">
    <text evidence="2">Belongs to the nucleobase:cation symporter-2 (NCS2) (TC 2.A.40) family. Azg-like subfamily.</text>
</comment>
<evidence type="ECO:0000313" key="9">
    <source>
        <dbReference type="EMBL" id="TQM65493.1"/>
    </source>
</evidence>